<dbReference type="Proteomes" id="UP000030759">
    <property type="component" value="Unassembled WGS sequence"/>
</dbReference>
<feature type="compositionally biased region" description="Basic and acidic residues" evidence="1">
    <location>
        <begin position="86"/>
        <end position="95"/>
    </location>
</feature>
<evidence type="ECO:0000313" key="2">
    <source>
        <dbReference type="EMBL" id="ERE84849.1"/>
    </source>
</evidence>
<dbReference type="AlphaFoldDB" id="A0A061IG90"/>
<sequence>MLGRTLTFNKQELQKRFTNEHIFYLVAETEADMNRNAPSPVWIPEHWVRPIAVDKGPDSRNLLGIGKGTADSNACGSACPSLADDDNNKLDHQRDGLSIVLPDPAN</sequence>
<feature type="region of interest" description="Disordered" evidence="1">
    <location>
        <begin position="86"/>
        <end position="106"/>
    </location>
</feature>
<protein>
    <submittedName>
        <fullName evidence="2">GRB2-associated-binding protein 2</fullName>
    </submittedName>
</protein>
<name>A0A061IG90_CRIGR</name>
<reference evidence="3" key="1">
    <citation type="journal article" date="2013" name="Nat. Biotechnol.">
        <title>Chinese hamster genome sequenced from sorted chromosomes.</title>
        <authorList>
            <person name="Brinkrolf K."/>
            <person name="Rupp O."/>
            <person name="Laux H."/>
            <person name="Kollin F."/>
            <person name="Ernst W."/>
            <person name="Linke B."/>
            <person name="Kofler R."/>
            <person name="Romand S."/>
            <person name="Hesse F."/>
            <person name="Budach W.E."/>
            <person name="Galosy S."/>
            <person name="Muller D."/>
            <person name="Noll T."/>
            <person name="Wienberg J."/>
            <person name="Jostock T."/>
            <person name="Leonard M."/>
            <person name="Grillari J."/>
            <person name="Tauch A."/>
            <person name="Goesmann A."/>
            <person name="Helk B."/>
            <person name="Mott J.E."/>
            <person name="Puhler A."/>
            <person name="Borth N."/>
        </authorList>
    </citation>
    <scope>NUCLEOTIDE SEQUENCE [LARGE SCALE GENOMIC DNA]</scope>
    <source>
        <strain evidence="3">17A/GY</strain>
    </source>
</reference>
<evidence type="ECO:0000256" key="1">
    <source>
        <dbReference type="SAM" id="MobiDB-lite"/>
    </source>
</evidence>
<gene>
    <name evidence="2" type="ORF">H671_2g5651</name>
</gene>
<accession>A0A061IG90</accession>
<dbReference type="EMBL" id="KE667794">
    <property type="protein sequence ID" value="ERE84849.1"/>
    <property type="molecule type" value="Genomic_DNA"/>
</dbReference>
<evidence type="ECO:0000313" key="3">
    <source>
        <dbReference type="Proteomes" id="UP000030759"/>
    </source>
</evidence>
<organism evidence="2 3">
    <name type="scientific">Cricetulus griseus</name>
    <name type="common">Chinese hamster</name>
    <name type="synonym">Cricetulus barabensis griseus</name>
    <dbReference type="NCBI Taxonomy" id="10029"/>
    <lineage>
        <taxon>Eukaryota</taxon>
        <taxon>Metazoa</taxon>
        <taxon>Chordata</taxon>
        <taxon>Craniata</taxon>
        <taxon>Vertebrata</taxon>
        <taxon>Euteleostomi</taxon>
        <taxon>Mammalia</taxon>
        <taxon>Eutheria</taxon>
        <taxon>Euarchontoglires</taxon>
        <taxon>Glires</taxon>
        <taxon>Rodentia</taxon>
        <taxon>Myomorpha</taxon>
        <taxon>Muroidea</taxon>
        <taxon>Cricetidae</taxon>
        <taxon>Cricetinae</taxon>
        <taxon>Cricetulus</taxon>
    </lineage>
</organism>
<proteinExistence type="predicted"/>